<name>A0A1H0SQE0_9BACT</name>
<evidence type="ECO:0000259" key="1">
    <source>
        <dbReference type="Pfam" id="PF02915"/>
    </source>
</evidence>
<evidence type="ECO:0000313" key="2">
    <source>
        <dbReference type="EMBL" id="SDP43977.1"/>
    </source>
</evidence>
<evidence type="ECO:0000313" key="3">
    <source>
        <dbReference type="Proteomes" id="UP000199073"/>
    </source>
</evidence>
<dbReference type="PANTHER" id="PTHR33531">
    <property type="entry name" value="RUBRERYTHRIN SUBFAMILY"/>
    <property type="match status" value="1"/>
</dbReference>
<dbReference type="GO" id="GO:0046872">
    <property type="term" value="F:metal ion binding"/>
    <property type="evidence" value="ECO:0007669"/>
    <property type="project" value="InterPro"/>
</dbReference>
<dbReference type="CDD" id="cd01045">
    <property type="entry name" value="Ferritin_like_AB"/>
    <property type="match status" value="1"/>
</dbReference>
<sequence length="156" mass="18466">MAELFKANDVVTAAIEIEKRGEKFYLSLVDQAEDSKIRKVYEHLAREEVKHKQLFEELAQRLSKVELPAWSNESEYLSYLNALIDSHPLFRMKDLDEINKGVLSRKDALHIAIQFEKESILFFMEMREFVPESEKTFVTQCIDEERDHLRRLSEML</sequence>
<dbReference type="OrthoDB" id="5405405at2"/>
<dbReference type="Proteomes" id="UP000199073">
    <property type="component" value="Unassembled WGS sequence"/>
</dbReference>
<dbReference type="GO" id="GO:0016491">
    <property type="term" value="F:oxidoreductase activity"/>
    <property type="evidence" value="ECO:0007669"/>
    <property type="project" value="InterPro"/>
</dbReference>
<dbReference type="RefSeq" id="WP_092223828.1">
    <property type="nucleotide sequence ID" value="NZ_FNJI01000020.1"/>
</dbReference>
<dbReference type="AlphaFoldDB" id="A0A1H0SQE0"/>
<dbReference type="Gene3D" id="1.20.1260.10">
    <property type="match status" value="1"/>
</dbReference>
<organism evidence="2 3">
    <name type="scientific">Desulforhopalus singaporensis</name>
    <dbReference type="NCBI Taxonomy" id="91360"/>
    <lineage>
        <taxon>Bacteria</taxon>
        <taxon>Pseudomonadati</taxon>
        <taxon>Thermodesulfobacteriota</taxon>
        <taxon>Desulfobulbia</taxon>
        <taxon>Desulfobulbales</taxon>
        <taxon>Desulfocapsaceae</taxon>
        <taxon>Desulforhopalus</taxon>
    </lineage>
</organism>
<dbReference type="PANTHER" id="PTHR33531:SF7">
    <property type="entry name" value="HYPOTHETICAL MEMBRANE PROTEIN, CONSERVED"/>
    <property type="match status" value="1"/>
</dbReference>
<reference evidence="2 3" key="1">
    <citation type="submission" date="2016-10" db="EMBL/GenBank/DDBJ databases">
        <authorList>
            <person name="de Groot N.N."/>
        </authorList>
    </citation>
    <scope>NUCLEOTIDE SEQUENCE [LARGE SCALE GENOMIC DNA]</scope>
    <source>
        <strain evidence="2 3">DSM 12130</strain>
    </source>
</reference>
<dbReference type="EMBL" id="FNJI01000020">
    <property type="protein sequence ID" value="SDP43977.1"/>
    <property type="molecule type" value="Genomic_DNA"/>
</dbReference>
<protein>
    <submittedName>
        <fullName evidence="2">Rubrerythrin</fullName>
    </submittedName>
</protein>
<dbReference type="InterPro" id="IPR003251">
    <property type="entry name" value="Rr_diiron-bd_dom"/>
</dbReference>
<accession>A0A1H0SQE0</accession>
<dbReference type="SUPFAM" id="SSF47240">
    <property type="entry name" value="Ferritin-like"/>
    <property type="match status" value="1"/>
</dbReference>
<dbReference type="InterPro" id="IPR012347">
    <property type="entry name" value="Ferritin-like"/>
</dbReference>
<proteinExistence type="predicted"/>
<gene>
    <name evidence="2" type="ORF">SAMN05660330_02774</name>
</gene>
<feature type="domain" description="Rubrerythrin diiron-binding" evidence="1">
    <location>
        <begin position="9"/>
        <end position="155"/>
    </location>
</feature>
<dbReference type="InterPro" id="IPR009078">
    <property type="entry name" value="Ferritin-like_SF"/>
</dbReference>
<keyword evidence="3" id="KW-1185">Reference proteome</keyword>
<dbReference type="STRING" id="91360.SAMN05660330_02774"/>
<dbReference type="Pfam" id="PF02915">
    <property type="entry name" value="Rubrerythrin"/>
    <property type="match status" value="1"/>
</dbReference>